<keyword evidence="3" id="KW-1185">Reference proteome</keyword>
<keyword evidence="1" id="KW-1133">Transmembrane helix</keyword>
<dbReference type="AlphaFoldDB" id="A0A6N7L0J8"/>
<reference evidence="2 3" key="1">
    <citation type="submission" date="2019-09" db="EMBL/GenBank/DDBJ databases">
        <title>Genome Sequences of Streptomyces kaniharaensis ATCC 21070.</title>
        <authorList>
            <person name="Zhu W."/>
            <person name="De Crecy-Lagard V."/>
            <person name="Richards N.G."/>
        </authorList>
    </citation>
    <scope>NUCLEOTIDE SEQUENCE [LARGE SCALE GENOMIC DNA]</scope>
    <source>
        <strain evidence="2 3">SF-557</strain>
    </source>
</reference>
<evidence type="ECO:0008006" key="4">
    <source>
        <dbReference type="Google" id="ProtNLM"/>
    </source>
</evidence>
<name>A0A6N7L0J8_9ACTN</name>
<accession>A0A6N7L0J8</accession>
<comment type="caution">
    <text evidence="2">The sequence shown here is derived from an EMBL/GenBank/DDBJ whole genome shotgun (WGS) entry which is preliminary data.</text>
</comment>
<proteinExistence type="predicted"/>
<evidence type="ECO:0000313" key="3">
    <source>
        <dbReference type="Proteomes" id="UP000450000"/>
    </source>
</evidence>
<dbReference type="OrthoDB" id="4327547at2"/>
<feature type="transmembrane region" description="Helical" evidence="1">
    <location>
        <begin position="36"/>
        <end position="54"/>
    </location>
</feature>
<protein>
    <recommendedName>
        <fullName evidence="4">YcxB family protein</fullName>
    </recommendedName>
</protein>
<evidence type="ECO:0000313" key="2">
    <source>
        <dbReference type="EMBL" id="MQS16197.1"/>
    </source>
</evidence>
<sequence>MEQGRMELAYTPTGEDFREAFAAQARHTTVGRAARVVWWVPAAVSLLGGALKLADGEVGASDVVMAVALVALAVYAPRLQAASAHRRVTRRGGPRTVVVDGAGVTVTDRCGTQTRAWATLSGFVETEHLFVVLNRSGSCLLILAKRGTADPDALRALLARHAAPVDRPAPAGPAPEVRA</sequence>
<dbReference type="RefSeq" id="WP_153466931.1">
    <property type="nucleotide sequence ID" value="NZ_WBOF01000002.1"/>
</dbReference>
<dbReference type="EMBL" id="WBOF01000002">
    <property type="protein sequence ID" value="MQS16197.1"/>
    <property type="molecule type" value="Genomic_DNA"/>
</dbReference>
<gene>
    <name evidence="2" type="ORF">F7Q99_29200</name>
</gene>
<keyword evidence="1" id="KW-0812">Transmembrane</keyword>
<organism evidence="2 3">
    <name type="scientific">Streptomyces kaniharaensis</name>
    <dbReference type="NCBI Taxonomy" id="212423"/>
    <lineage>
        <taxon>Bacteria</taxon>
        <taxon>Bacillati</taxon>
        <taxon>Actinomycetota</taxon>
        <taxon>Actinomycetes</taxon>
        <taxon>Kitasatosporales</taxon>
        <taxon>Streptomycetaceae</taxon>
        <taxon>Streptomyces</taxon>
    </lineage>
</organism>
<dbReference type="Proteomes" id="UP000450000">
    <property type="component" value="Unassembled WGS sequence"/>
</dbReference>
<evidence type="ECO:0000256" key="1">
    <source>
        <dbReference type="SAM" id="Phobius"/>
    </source>
</evidence>
<keyword evidence="1" id="KW-0472">Membrane</keyword>
<feature type="transmembrane region" description="Helical" evidence="1">
    <location>
        <begin position="60"/>
        <end position="77"/>
    </location>
</feature>